<gene>
    <name evidence="1" type="primary">58</name>
    <name evidence="1" type="ORF">PBI_OMEGA_58</name>
</gene>
<accession>Q854K6</accession>
<dbReference type="EMBL" id="AY129338">
    <property type="protein sequence ID" value="AAN12702.1"/>
    <property type="molecule type" value="Genomic_DNA"/>
</dbReference>
<organismHost>
    <name type="scientific">Mycolicibacterium smegmatis</name>
    <name type="common">Mycobacterium smegmatis</name>
    <dbReference type="NCBI Taxonomy" id="1772"/>
</organismHost>
<reference evidence="1 2" key="1">
    <citation type="journal article" date="2003" name="Cell">
        <title>Origins of highly mosaic mycobacteriophage genomes.</title>
        <authorList>
            <person name="Pedulla M.L."/>
            <person name="Ford M.E."/>
            <person name="Houtz J.M."/>
            <person name="Karthikeyan T."/>
            <person name="Wadsworth C."/>
            <person name="Lewis J.A."/>
            <person name="Jacobs-Sera D."/>
            <person name="Falbo J."/>
            <person name="Gross J."/>
            <person name="Pannunzio N.R."/>
            <person name="Brucker W."/>
            <person name="Kumar V."/>
            <person name="Kandasamy J."/>
            <person name="Keenan L."/>
            <person name="Bardarov S."/>
            <person name="Kriakov J."/>
            <person name="Lawrence J.G."/>
            <person name="Jacobs W.R. Jr."/>
            <person name="Hendrix R.W."/>
            <person name="Hatfull G.F."/>
        </authorList>
    </citation>
    <scope>NUCLEOTIDE SEQUENCE</scope>
</reference>
<protein>
    <submittedName>
        <fullName evidence="1">Uncharacterized protein</fullName>
    </submittedName>
</protein>
<proteinExistence type="predicted"/>
<name>Q854K6_BPMOM</name>
<evidence type="ECO:0000313" key="2">
    <source>
        <dbReference type="Proteomes" id="UP000000963"/>
    </source>
</evidence>
<organism evidence="1 2">
    <name type="scientific">Mycobacterium phage Omega</name>
    <name type="common">Mycobacteriophage Omega</name>
    <dbReference type="NCBI Taxonomy" id="2907835"/>
    <lineage>
        <taxon>Viruses</taxon>
        <taxon>Duplodnaviria</taxon>
        <taxon>Heunggongvirae</taxon>
        <taxon>Uroviricota</taxon>
        <taxon>Caudoviricetes</taxon>
        <taxon>Omegavirus</taxon>
        <taxon>Omegavirus omega</taxon>
    </lineage>
</organism>
<evidence type="ECO:0000313" key="1">
    <source>
        <dbReference type="EMBL" id="AAN12702.1"/>
    </source>
</evidence>
<dbReference type="KEGG" id="vg:1259987"/>
<sequence length="38" mass="4480">MRCDKCGKFCGHLNEVFGPAYWNGPDHVECDKCFEEWQ</sequence>
<dbReference type="RefSeq" id="NP_818359.1">
    <property type="nucleotide sequence ID" value="NC_004688.1"/>
</dbReference>
<keyword evidence="2" id="KW-1185">Reference proteome</keyword>
<dbReference type="Proteomes" id="UP000000963">
    <property type="component" value="Segment"/>
</dbReference>